<evidence type="ECO:0000259" key="3">
    <source>
        <dbReference type="PROSITE" id="PS50887"/>
    </source>
</evidence>
<name>A0A0F3GJX2_9BACT</name>
<keyword evidence="1" id="KW-1133">Transmembrane helix</keyword>
<evidence type="ECO:0000313" key="4">
    <source>
        <dbReference type="EMBL" id="KJU82191.1"/>
    </source>
</evidence>
<dbReference type="EMBL" id="LACI01002403">
    <property type="protein sequence ID" value="KJU82191.1"/>
    <property type="molecule type" value="Genomic_DNA"/>
</dbReference>
<dbReference type="InterPro" id="IPR035919">
    <property type="entry name" value="EAL_sf"/>
</dbReference>
<keyword evidence="1" id="KW-0472">Membrane</keyword>
<dbReference type="Pfam" id="PF00990">
    <property type="entry name" value="GGDEF"/>
    <property type="match status" value="1"/>
</dbReference>
<dbReference type="NCBIfam" id="TIGR00254">
    <property type="entry name" value="GGDEF"/>
    <property type="match status" value="1"/>
</dbReference>
<dbReference type="InterPro" id="IPR001633">
    <property type="entry name" value="EAL_dom"/>
</dbReference>
<proteinExistence type="predicted"/>
<accession>A0A0F3GJX2</accession>
<dbReference type="CDD" id="cd01948">
    <property type="entry name" value="EAL"/>
    <property type="match status" value="1"/>
</dbReference>
<dbReference type="Pfam" id="PF00563">
    <property type="entry name" value="EAL"/>
    <property type="match status" value="1"/>
</dbReference>
<dbReference type="Gene3D" id="3.30.450.290">
    <property type="match status" value="1"/>
</dbReference>
<dbReference type="InterPro" id="IPR050706">
    <property type="entry name" value="Cyclic-di-GMP_PDE-like"/>
</dbReference>
<dbReference type="PROSITE" id="PS50883">
    <property type="entry name" value="EAL"/>
    <property type="match status" value="1"/>
</dbReference>
<dbReference type="SMART" id="SM00052">
    <property type="entry name" value="EAL"/>
    <property type="match status" value="1"/>
</dbReference>
<keyword evidence="5" id="KW-1185">Reference proteome</keyword>
<evidence type="ECO:0000259" key="2">
    <source>
        <dbReference type="PROSITE" id="PS50883"/>
    </source>
</evidence>
<dbReference type="InterPro" id="IPR043128">
    <property type="entry name" value="Rev_trsase/Diguanyl_cyclase"/>
</dbReference>
<dbReference type="GO" id="GO:0071111">
    <property type="term" value="F:cyclic-guanylate-specific phosphodiesterase activity"/>
    <property type="evidence" value="ECO:0007669"/>
    <property type="project" value="InterPro"/>
</dbReference>
<dbReference type="Proteomes" id="UP000033423">
    <property type="component" value="Unassembled WGS sequence"/>
</dbReference>
<comment type="caution">
    <text evidence="4">The sequence shown here is derived from an EMBL/GenBank/DDBJ whole genome shotgun (WGS) entry which is preliminary data.</text>
</comment>
<feature type="domain" description="GGDEF" evidence="3">
    <location>
        <begin position="297"/>
        <end position="426"/>
    </location>
</feature>
<reference evidence="4 5" key="1">
    <citation type="submission" date="2015-02" db="EMBL/GenBank/DDBJ databases">
        <title>Single-cell genomics of uncultivated deep-branching MTB reveals a conserved set of magnetosome genes.</title>
        <authorList>
            <person name="Kolinko S."/>
            <person name="Richter M."/>
            <person name="Glockner F.O."/>
            <person name="Brachmann A."/>
            <person name="Schuler D."/>
        </authorList>
    </citation>
    <scope>NUCLEOTIDE SEQUENCE [LARGE SCALE GENOMIC DNA]</scope>
    <source>
        <strain evidence="4">TM-1</strain>
    </source>
</reference>
<dbReference type="Gene3D" id="3.30.70.270">
    <property type="match status" value="1"/>
</dbReference>
<evidence type="ECO:0000313" key="5">
    <source>
        <dbReference type="Proteomes" id="UP000033423"/>
    </source>
</evidence>
<keyword evidence="1" id="KW-0812">Transmembrane</keyword>
<protein>
    <submittedName>
        <fullName evidence="4">Cyclic diguanylate phosphodiesterase (EAL) domain protein</fullName>
    </submittedName>
</protein>
<dbReference type="InterPro" id="IPR029787">
    <property type="entry name" value="Nucleotide_cyclase"/>
</dbReference>
<dbReference type="PANTHER" id="PTHR33121">
    <property type="entry name" value="CYCLIC DI-GMP PHOSPHODIESTERASE PDEF"/>
    <property type="match status" value="1"/>
</dbReference>
<dbReference type="InterPro" id="IPR000160">
    <property type="entry name" value="GGDEF_dom"/>
</dbReference>
<dbReference type="SUPFAM" id="SSF141868">
    <property type="entry name" value="EAL domain-like"/>
    <property type="match status" value="1"/>
</dbReference>
<dbReference type="AlphaFoldDB" id="A0A0F3GJX2"/>
<sequence length="679" mass="77787">MTIKKFIIGRLAVIFTIYTIYISVSIFYNFHRLMMQTIRDKSLITASTIKAGLTAHMNSGTMDKKDYFLQEIRDLKGLDKLWLTRVKNIGIGEIKAVELDSIDEVTIKTNEPQFVSYNVNGVQRFRVAVPYIASNEGKLKCLNCHHVMAGTTIGILNMEMDISELKGNNIHFIIFTIVSFLVVAILTTLVLINSLHRTVARPLRALIGMFAEAVREYKEIDPEEFELQEHRIIIKEMNHILYQIKDRDDDIRTLNTFLESTVTLRTQQLQQKAITDSLTGLYNRNKLIEDLEKNPDVEKSALLINIDDFSQINNVYGMRIGDMVLKQVSAIIKRLTPDNAHLYRISGDEFLMMIITPSGRQQEIAHTLKDYVNNNNINIVGEELYIKLTFTIGLDTNVEEVVVRHATVAFMEAREQGKNRVQVYSPGSLTEQRYQNNLYWANELKKAIERQDIIPYFQAIIDNHSGKPAKFEALVRMKDSTGAIISPIYFLEPARKTGIFTSITKIMIDKTFEYFRDKPYEFSINITDFDFKEGFLPDYLSQSTSRHDIPPSRVVLEILEGISMKGTKDTIEQIGALSAMGFKIAIDDFGTEYSNFSRLLELHADYIKIDGSFIKGLATDQNSRKIVKSITDFAHSIDTEVIAEYVHCKEVQEIVLELGIDYSQGYYFSEPIRDINKLR</sequence>
<organism evidence="4 5">
    <name type="scientific">Candidatus Magnetobacterium bavaricum</name>
    <dbReference type="NCBI Taxonomy" id="29290"/>
    <lineage>
        <taxon>Bacteria</taxon>
        <taxon>Pseudomonadati</taxon>
        <taxon>Nitrospirota</taxon>
        <taxon>Thermodesulfovibrionia</taxon>
        <taxon>Thermodesulfovibrionales</taxon>
        <taxon>Candidatus Magnetobacteriaceae</taxon>
        <taxon>Candidatus Magnetobacterium</taxon>
    </lineage>
</organism>
<gene>
    <name evidence="4" type="ORF">MBAV_005609</name>
</gene>
<feature type="transmembrane region" description="Helical" evidence="1">
    <location>
        <begin position="6"/>
        <end position="30"/>
    </location>
</feature>
<dbReference type="PROSITE" id="PS50887">
    <property type="entry name" value="GGDEF"/>
    <property type="match status" value="1"/>
</dbReference>
<dbReference type="Gene3D" id="3.20.20.450">
    <property type="entry name" value="EAL domain"/>
    <property type="match status" value="1"/>
</dbReference>
<dbReference type="SMART" id="SM00267">
    <property type="entry name" value="GGDEF"/>
    <property type="match status" value="1"/>
</dbReference>
<dbReference type="CDD" id="cd01949">
    <property type="entry name" value="GGDEF"/>
    <property type="match status" value="1"/>
</dbReference>
<feature type="domain" description="EAL" evidence="2">
    <location>
        <begin position="437"/>
        <end position="679"/>
    </location>
</feature>
<evidence type="ECO:0000256" key="1">
    <source>
        <dbReference type="SAM" id="Phobius"/>
    </source>
</evidence>
<dbReference type="PANTHER" id="PTHR33121:SF71">
    <property type="entry name" value="OXYGEN SENSOR PROTEIN DOSP"/>
    <property type="match status" value="1"/>
</dbReference>
<dbReference type="SUPFAM" id="SSF55073">
    <property type="entry name" value="Nucleotide cyclase"/>
    <property type="match status" value="1"/>
</dbReference>
<feature type="transmembrane region" description="Helical" evidence="1">
    <location>
        <begin position="170"/>
        <end position="192"/>
    </location>
</feature>